<gene>
    <name evidence="2" type="ORF">E6A44_012625</name>
</gene>
<feature type="transmembrane region" description="Helical" evidence="1">
    <location>
        <begin position="366"/>
        <end position="385"/>
    </location>
</feature>
<dbReference type="EMBL" id="SSHJ02000007">
    <property type="protein sequence ID" value="MFN0256426.1"/>
    <property type="molecule type" value="Genomic_DNA"/>
</dbReference>
<keyword evidence="3" id="KW-1185">Reference proteome</keyword>
<dbReference type="RefSeq" id="WP_138723535.1">
    <property type="nucleotide sequence ID" value="NZ_SSHJ02000007.1"/>
</dbReference>
<reference evidence="2 3" key="1">
    <citation type="submission" date="2024-12" db="EMBL/GenBank/DDBJ databases">
        <authorList>
            <person name="Hu S."/>
        </authorList>
    </citation>
    <scope>NUCLEOTIDE SEQUENCE [LARGE SCALE GENOMIC DNA]</scope>
    <source>
        <strain evidence="2 3">THG-T11</strain>
    </source>
</reference>
<feature type="transmembrane region" description="Helical" evidence="1">
    <location>
        <begin position="412"/>
        <end position="430"/>
    </location>
</feature>
<comment type="caution">
    <text evidence="2">The sequence shown here is derived from an EMBL/GenBank/DDBJ whole genome shotgun (WGS) entry which is preliminary data.</text>
</comment>
<protein>
    <submittedName>
        <fullName evidence="2">Paraquat-inducible protein A</fullName>
    </submittedName>
</protein>
<evidence type="ECO:0000313" key="3">
    <source>
        <dbReference type="Proteomes" id="UP001517247"/>
    </source>
</evidence>
<organism evidence="2 3">
    <name type="scientific">Pedobacter ureilyticus</name>
    <dbReference type="NCBI Taxonomy" id="1393051"/>
    <lineage>
        <taxon>Bacteria</taxon>
        <taxon>Pseudomonadati</taxon>
        <taxon>Bacteroidota</taxon>
        <taxon>Sphingobacteriia</taxon>
        <taxon>Sphingobacteriales</taxon>
        <taxon>Sphingobacteriaceae</taxon>
        <taxon>Pedobacter</taxon>
    </lineage>
</organism>
<sequence length="447" mass="50611">MKTETKSKFKKKILPNILLMMVLAALLSTASYFGYRLYSISAEQEQLKEDYATINNITFGVFSLDLWTDKLSAVVTEKIKGFKISKEQRTEMKKEVEEQLHGMINEVVREFEKPQKGLGNKLKKFAFKQLVDPKELHDQVPSFAHTIITRINSPRSIKKLKGIATTEFNQLAEQTYDSTATAQAKITKHLYQKYKVSNLTSFNKQLESRFDSIRKVTYDYAYAMLACALVVLCLWFPLRKQQHLHNTLFTMTLLMGLALLIVGVTVSIIEVDARISALELHILGEKLVFSNQVLFFQSKSILGVAQVLIQQPKPDSVTVGILIILFVIVLPLLRMAARGIHLLCKPLISENKITKYLAFESEKWDMADVMVIGILMTYIGLNGILKSQLTDLNIKSDVLTTTTVNFTSLQPGYIVFVGYVILGFVVSYVLKNIACPPKRDELVNHQS</sequence>
<evidence type="ECO:0000313" key="2">
    <source>
        <dbReference type="EMBL" id="MFN0256426.1"/>
    </source>
</evidence>
<feature type="transmembrane region" description="Helical" evidence="1">
    <location>
        <begin position="317"/>
        <end position="337"/>
    </location>
</feature>
<accession>A0ABW9J7D1</accession>
<feature type="transmembrane region" description="Helical" evidence="1">
    <location>
        <begin position="12"/>
        <end position="35"/>
    </location>
</feature>
<feature type="transmembrane region" description="Helical" evidence="1">
    <location>
        <begin position="220"/>
        <end position="236"/>
    </location>
</feature>
<evidence type="ECO:0000256" key="1">
    <source>
        <dbReference type="SAM" id="Phobius"/>
    </source>
</evidence>
<keyword evidence="1" id="KW-0812">Transmembrane</keyword>
<proteinExistence type="predicted"/>
<dbReference type="Proteomes" id="UP001517247">
    <property type="component" value="Unassembled WGS sequence"/>
</dbReference>
<keyword evidence="1" id="KW-0472">Membrane</keyword>
<dbReference type="InterPro" id="IPR007498">
    <property type="entry name" value="PqiA-like"/>
</dbReference>
<feature type="transmembrane region" description="Helical" evidence="1">
    <location>
        <begin position="248"/>
        <end position="269"/>
    </location>
</feature>
<name>A0ABW9J7D1_9SPHI</name>
<keyword evidence="1" id="KW-1133">Transmembrane helix</keyword>
<dbReference type="Pfam" id="PF04403">
    <property type="entry name" value="PqiA"/>
    <property type="match status" value="1"/>
</dbReference>